<feature type="domain" description="MobA-like NTP transferase" evidence="3">
    <location>
        <begin position="3"/>
        <end position="120"/>
    </location>
</feature>
<dbReference type="RefSeq" id="WP_023946910.1">
    <property type="nucleotide sequence ID" value="NZ_UAWL01000006.1"/>
</dbReference>
<dbReference type="Proteomes" id="UP000250166">
    <property type="component" value="Unassembled WGS sequence"/>
</dbReference>
<organism evidence="4 5">
    <name type="scientific">Helicobacter fennelliae</name>
    <dbReference type="NCBI Taxonomy" id="215"/>
    <lineage>
        <taxon>Bacteria</taxon>
        <taxon>Pseudomonadati</taxon>
        <taxon>Campylobacterota</taxon>
        <taxon>Epsilonproteobacteria</taxon>
        <taxon>Campylobacterales</taxon>
        <taxon>Helicobacteraceae</taxon>
        <taxon>Helicobacter</taxon>
    </lineage>
</organism>
<dbReference type="CDD" id="cd02523">
    <property type="entry name" value="PC_cytidylyltransferase"/>
    <property type="match status" value="1"/>
</dbReference>
<evidence type="ECO:0000256" key="2">
    <source>
        <dbReference type="ARBA" id="ARBA00022695"/>
    </source>
</evidence>
<evidence type="ECO:0000313" key="5">
    <source>
        <dbReference type="Proteomes" id="UP000250166"/>
    </source>
</evidence>
<accession>A0A2X3BCI5</accession>
<gene>
    <name evidence="4" type="ORF">NCTC13102_00770</name>
</gene>
<sequence length="235" mass="26576">MIAVILAAGLGSRLRGLNGDLPKGFLRISGLELSLIERSIALLSKFGINKIIIGTGYNAKEYDKLALKYSHVLTHKNEHFANTGSAYTLECLKGIIDEDFLLLESDLLYESKALKTLLEDNHKDLILASSLTQSGDEVFLEIVDSKLKNLSKNQSELNSINAELVGISKISLDTFKKLDFTKVKDYEYLLKNFQAKIENNLIWCEIDCLEHLHRAQEKIIPYLDFKDLKITKEKK</sequence>
<dbReference type="PANTHER" id="PTHR43584:SF5">
    <property type="entry name" value="PROTEIN LICC"/>
    <property type="match status" value="1"/>
</dbReference>
<dbReference type="Pfam" id="PF12804">
    <property type="entry name" value="NTP_transf_3"/>
    <property type="match status" value="1"/>
</dbReference>
<dbReference type="InterPro" id="IPR025877">
    <property type="entry name" value="MobA-like_NTP_Trfase"/>
</dbReference>
<evidence type="ECO:0000313" key="4">
    <source>
        <dbReference type="EMBL" id="SQB98313.1"/>
    </source>
</evidence>
<keyword evidence="1 4" id="KW-0808">Transferase</keyword>
<dbReference type="EMBL" id="UAWL01000006">
    <property type="protein sequence ID" value="SQB98313.1"/>
    <property type="molecule type" value="Genomic_DNA"/>
</dbReference>
<dbReference type="Gene3D" id="3.90.550.10">
    <property type="entry name" value="Spore Coat Polysaccharide Biosynthesis Protein SpsA, Chain A"/>
    <property type="match status" value="1"/>
</dbReference>
<reference evidence="4 5" key="1">
    <citation type="submission" date="2018-06" db="EMBL/GenBank/DDBJ databases">
        <authorList>
            <consortium name="Pathogen Informatics"/>
            <person name="Doyle S."/>
        </authorList>
    </citation>
    <scope>NUCLEOTIDE SEQUENCE [LARGE SCALE GENOMIC DNA]</scope>
    <source>
        <strain evidence="4 5">NCTC13102</strain>
    </source>
</reference>
<dbReference type="InterPro" id="IPR050065">
    <property type="entry name" value="GlmU-like"/>
</dbReference>
<evidence type="ECO:0000256" key="1">
    <source>
        <dbReference type="ARBA" id="ARBA00022679"/>
    </source>
</evidence>
<dbReference type="GO" id="GO:0016779">
    <property type="term" value="F:nucleotidyltransferase activity"/>
    <property type="evidence" value="ECO:0007669"/>
    <property type="project" value="UniProtKB-KW"/>
</dbReference>
<dbReference type="SUPFAM" id="SSF53448">
    <property type="entry name" value="Nucleotide-diphospho-sugar transferases"/>
    <property type="match status" value="1"/>
</dbReference>
<dbReference type="AlphaFoldDB" id="A0A2X3BCI5"/>
<protein>
    <submittedName>
        <fullName evidence="4">Bifunctional N-acetylglucosamine-1-phosphate uridyltransferase/glucosamine-1-phosphate acetyltransferase</fullName>
    </submittedName>
</protein>
<dbReference type="InterPro" id="IPR029044">
    <property type="entry name" value="Nucleotide-diphossugar_trans"/>
</dbReference>
<keyword evidence="2" id="KW-0548">Nucleotidyltransferase</keyword>
<dbReference type="PANTHER" id="PTHR43584">
    <property type="entry name" value="NUCLEOTIDYL TRANSFERASE"/>
    <property type="match status" value="1"/>
</dbReference>
<proteinExistence type="predicted"/>
<evidence type="ECO:0000259" key="3">
    <source>
        <dbReference type="Pfam" id="PF12804"/>
    </source>
</evidence>
<name>A0A2X3BCI5_9HELI</name>